<comment type="subcellular location">
    <subcellularLocation>
        <location evidence="1">Nucleus inner membrane</location>
        <topology evidence="1">Multi-pass membrane protein</topology>
        <orientation evidence="1">Nucleoplasmic side</orientation>
    </subcellularLocation>
</comment>
<dbReference type="OMA" id="SPECKQW"/>
<evidence type="ECO:0000256" key="6">
    <source>
        <dbReference type="ARBA" id="ARBA00023136"/>
    </source>
</evidence>
<evidence type="ECO:0000256" key="7">
    <source>
        <dbReference type="ARBA" id="ARBA00023242"/>
    </source>
</evidence>
<feature type="transmembrane region" description="Helical" evidence="9">
    <location>
        <begin position="279"/>
        <end position="307"/>
    </location>
</feature>
<dbReference type="EMBL" id="PZQS01000002">
    <property type="protein sequence ID" value="PVD35957.1"/>
    <property type="molecule type" value="Genomic_DNA"/>
</dbReference>
<dbReference type="PANTHER" id="PTHR13598">
    <property type="entry name" value="AT07567P-RELATED"/>
    <property type="match status" value="1"/>
</dbReference>
<dbReference type="OrthoDB" id="509138at2759"/>
<feature type="transmembrane region" description="Helical" evidence="9">
    <location>
        <begin position="240"/>
        <end position="259"/>
    </location>
</feature>
<reference evidence="11 12" key="1">
    <citation type="submission" date="2018-04" db="EMBL/GenBank/DDBJ databases">
        <title>The genome of golden apple snail Pomacea canaliculata provides insight into stress tolerance and invasive adaptation.</title>
        <authorList>
            <person name="Liu C."/>
            <person name="Liu B."/>
            <person name="Ren Y."/>
            <person name="Zhang Y."/>
            <person name="Wang H."/>
            <person name="Li S."/>
            <person name="Jiang F."/>
            <person name="Yin L."/>
            <person name="Zhang G."/>
            <person name="Qian W."/>
            <person name="Fan W."/>
        </authorList>
    </citation>
    <scope>NUCLEOTIDE SEQUENCE [LARGE SCALE GENOMIC DNA]</scope>
    <source>
        <strain evidence="11">SZHN2017</strain>
        <tissue evidence="11">Muscle</tissue>
    </source>
</reference>
<keyword evidence="5 9" id="KW-1133">Transmembrane helix</keyword>
<feature type="chain" id="PRO_5015532043" description="Nuclear envelope integral membrane protein 1" evidence="10">
    <location>
        <begin position="28"/>
        <end position="459"/>
    </location>
</feature>
<evidence type="ECO:0000256" key="5">
    <source>
        <dbReference type="ARBA" id="ARBA00022989"/>
    </source>
</evidence>
<comment type="similarity">
    <text evidence="2">Belongs to the NEMP family.</text>
</comment>
<dbReference type="Pfam" id="PF10225">
    <property type="entry name" value="NEMP"/>
    <property type="match status" value="1"/>
</dbReference>
<comment type="caution">
    <text evidence="11">The sequence shown here is derived from an EMBL/GenBank/DDBJ whole genome shotgun (WGS) entry which is preliminary data.</text>
</comment>
<dbReference type="PANTHER" id="PTHR13598:SF1">
    <property type="entry name" value="AT07567P-RELATED"/>
    <property type="match status" value="1"/>
</dbReference>
<name>A0A2T7PRF6_POMCA</name>
<keyword evidence="12" id="KW-1185">Reference proteome</keyword>
<proteinExistence type="inferred from homology"/>
<feature type="transmembrane region" description="Helical" evidence="9">
    <location>
        <begin position="208"/>
        <end position="228"/>
    </location>
</feature>
<feature type="region of interest" description="Disordered" evidence="8">
    <location>
        <begin position="419"/>
        <end position="459"/>
    </location>
</feature>
<evidence type="ECO:0000256" key="2">
    <source>
        <dbReference type="ARBA" id="ARBA00005748"/>
    </source>
</evidence>
<dbReference type="STRING" id="400727.A0A2T7PRF6"/>
<feature type="transmembrane region" description="Helical" evidence="9">
    <location>
        <begin position="183"/>
        <end position="202"/>
    </location>
</feature>
<keyword evidence="7" id="KW-0539">Nucleus</keyword>
<keyword evidence="3 9" id="KW-0812">Transmembrane</keyword>
<keyword evidence="4 10" id="KW-0732">Signal</keyword>
<evidence type="ECO:0000313" key="11">
    <source>
        <dbReference type="EMBL" id="PVD35957.1"/>
    </source>
</evidence>
<evidence type="ECO:0000256" key="4">
    <source>
        <dbReference type="ARBA" id="ARBA00022729"/>
    </source>
</evidence>
<evidence type="ECO:0000256" key="1">
    <source>
        <dbReference type="ARBA" id="ARBA00004575"/>
    </source>
</evidence>
<dbReference type="AlphaFoldDB" id="A0A2T7PRF6"/>
<dbReference type="GO" id="GO:0005637">
    <property type="term" value="C:nuclear inner membrane"/>
    <property type="evidence" value="ECO:0007669"/>
    <property type="project" value="UniProtKB-SubCell"/>
</dbReference>
<gene>
    <name evidence="11" type="ORF">C0Q70_02926</name>
</gene>
<sequence>MARHFLFGTVITLVILTFTSPAKVTLSKDECNPPDYIRLLNETNFKVNECSLTKLIIFCHPGQKKAGWNLWVNPHVLLKGIDNGMPPHDLVVFYGNNMSDVKHRMTAKQYFNWNSFMLLKEEYQLSPFNNSCISFKSSAPYTVHFRIKNPDFWYITYVLLGIIIFFCAPSWSRNSLFHYGTGISFGVLASFLIVFFVLTRLLPQRLKTISYIVMLLSGSASLFMVQLVKNYLFEIIQIHWQLFLSYVGISALVSFIIVYRWGPITETRTLNLVRWILQALGLILIYQGTQIAEASVAIILLVITVYLSPRTVPNWIKFAWYKIFPPKVCLLTEDEYNKEGEEETLKALKELREYCRSPQCNAWNTVGQLSSPSRFAKFIAGDSHVTDDEIEQHTMFVQSNDFSDIEDEVSAGGDNAQFEQPDFPRPQFNYNLPPSFELNDSDSDYESEPNNRYHHLSLA</sequence>
<feature type="signal peptide" evidence="10">
    <location>
        <begin position="1"/>
        <end position="27"/>
    </location>
</feature>
<accession>A0A2T7PRF6</accession>
<organism evidence="11 12">
    <name type="scientific">Pomacea canaliculata</name>
    <name type="common">Golden apple snail</name>
    <dbReference type="NCBI Taxonomy" id="400727"/>
    <lineage>
        <taxon>Eukaryota</taxon>
        <taxon>Metazoa</taxon>
        <taxon>Spiralia</taxon>
        <taxon>Lophotrochozoa</taxon>
        <taxon>Mollusca</taxon>
        <taxon>Gastropoda</taxon>
        <taxon>Caenogastropoda</taxon>
        <taxon>Architaenioglossa</taxon>
        <taxon>Ampullarioidea</taxon>
        <taxon>Ampullariidae</taxon>
        <taxon>Pomacea</taxon>
    </lineage>
</organism>
<dbReference type="InterPro" id="IPR019358">
    <property type="entry name" value="NEMP_fam"/>
</dbReference>
<evidence type="ECO:0000256" key="9">
    <source>
        <dbReference type="SAM" id="Phobius"/>
    </source>
</evidence>
<feature type="transmembrane region" description="Helical" evidence="9">
    <location>
        <begin position="152"/>
        <end position="171"/>
    </location>
</feature>
<evidence type="ECO:0000313" key="12">
    <source>
        <dbReference type="Proteomes" id="UP000245119"/>
    </source>
</evidence>
<protein>
    <recommendedName>
        <fullName evidence="13">Nuclear envelope integral membrane protein 1</fullName>
    </recommendedName>
</protein>
<dbReference type="Proteomes" id="UP000245119">
    <property type="component" value="Linkage Group LG2"/>
</dbReference>
<evidence type="ECO:0000256" key="8">
    <source>
        <dbReference type="SAM" id="MobiDB-lite"/>
    </source>
</evidence>
<evidence type="ECO:0000256" key="10">
    <source>
        <dbReference type="SAM" id="SignalP"/>
    </source>
</evidence>
<evidence type="ECO:0008006" key="13">
    <source>
        <dbReference type="Google" id="ProtNLM"/>
    </source>
</evidence>
<keyword evidence="6 9" id="KW-0472">Membrane</keyword>
<evidence type="ECO:0000256" key="3">
    <source>
        <dbReference type="ARBA" id="ARBA00022692"/>
    </source>
</evidence>